<name>A0A127HUS5_PSEAZ</name>
<accession>A0A127HUS5</accession>
<protein>
    <recommendedName>
        <fullName evidence="4">3-isopropylmalate dehydratase</fullName>
    </recommendedName>
</protein>
<evidence type="ECO:0000313" key="3">
    <source>
        <dbReference type="Proteomes" id="UP000070516"/>
    </source>
</evidence>
<gene>
    <name evidence="2" type="ORF">AYR47_07970</name>
</gene>
<reference evidence="2 3" key="1">
    <citation type="submission" date="2016-02" db="EMBL/GenBank/DDBJ databases">
        <title>Complete genome sequence of Pseudomonas azotoformans S4.</title>
        <authorList>
            <person name="Fang Y."/>
            <person name="Wu L."/>
            <person name="Feng G."/>
        </authorList>
    </citation>
    <scope>NUCLEOTIDE SEQUENCE [LARGE SCALE GENOMIC DNA]</scope>
    <source>
        <strain evidence="2 3">S4</strain>
    </source>
</reference>
<keyword evidence="1" id="KW-0732">Signal</keyword>
<dbReference type="KEGG" id="pazo:AYR47_07970"/>
<sequence>MLKTAVTIALFAALVAGCATSPVPMTNAVAVPPDRVFAYQKETPGTGTLSVTRDSGHTGSLCSVGLFVDGKVAALLKPGERVALHVPAGAVVVGAAYHGSGICGMGAERQERETTVTGGKAKSYRISTSGDGVLDILPTTL</sequence>
<evidence type="ECO:0000256" key="1">
    <source>
        <dbReference type="SAM" id="SignalP"/>
    </source>
</evidence>
<dbReference type="Proteomes" id="UP000070516">
    <property type="component" value="Chromosome"/>
</dbReference>
<evidence type="ECO:0000313" key="2">
    <source>
        <dbReference type="EMBL" id="AMN78263.1"/>
    </source>
</evidence>
<dbReference type="EMBL" id="CP014546">
    <property type="protein sequence ID" value="AMN78263.1"/>
    <property type="molecule type" value="Genomic_DNA"/>
</dbReference>
<dbReference type="RefSeq" id="WP_061434824.1">
    <property type="nucleotide sequence ID" value="NZ_CP014546.1"/>
</dbReference>
<feature type="signal peptide" evidence="1">
    <location>
        <begin position="1"/>
        <end position="21"/>
    </location>
</feature>
<dbReference type="AlphaFoldDB" id="A0A127HUS5"/>
<feature type="chain" id="PRO_5007448828" description="3-isopropylmalate dehydratase" evidence="1">
    <location>
        <begin position="22"/>
        <end position="141"/>
    </location>
</feature>
<proteinExistence type="predicted"/>
<dbReference type="PROSITE" id="PS51257">
    <property type="entry name" value="PROKAR_LIPOPROTEIN"/>
    <property type="match status" value="1"/>
</dbReference>
<organism evidence="2 3">
    <name type="scientific">Pseudomonas azotoformans</name>
    <dbReference type="NCBI Taxonomy" id="47878"/>
    <lineage>
        <taxon>Bacteria</taxon>
        <taxon>Pseudomonadati</taxon>
        <taxon>Pseudomonadota</taxon>
        <taxon>Gammaproteobacteria</taxon>
        <taxon>Pseudomonadales</taxon>
        <taxon>Pseudomonadaceae</taxon>
        <taxon>Pseudomonas</taxon>
    </lineage>
</organism>
<evidence type="ECO:0008006" key="4">
    <source>
        <dbReference type="Google" id="ProtNLM"/>
    </source>
</evidence>